<dbReference type="EMBL" id="UINC01031920">
    <property type="protein sequence ID" value="SVB18722.1"/>
    <property type="molecule type" value="Genomic_DNA"/>
</dbReference>
<dbReference type="InterPro" id="IPR003439">
    <property type="entry name" value="ABC_transporter-like_ATP-bd"/>
</dbReference>
<keyword evidence="4" id="KW-1003">Cell membrane</keyword>
<evidence type="ECO:0000256" key="4">
    <source>
        <dbReference type="ARBA" id="ARBA00022475"/>
    </source>
</evidence>
<protein>
    <recommendedName>
        <fullName evidence="9">ABC transporter domain-containing protein</fullName>
    </recommendedName>
</protein>
<feature type="domain" description="ABC transporter" evidence="9">
    <location>
        <begin position="8"/>
        <end position="233"/>
    </location>
</feature>
<keyword evidence="3" id="KW-0813">Transport</keyword>
<evidence type="ECO:0000256" key="6">
    <source>
        <dbReference type="ARBA" id="ARBA00022840"/>
    </source>
</evidence>
<dbReference type="GO" id="GO:0005886">
    <property type="term" value="C:plasma membrane"/>
    <property type="evidence" value="ECO:0007669"/>
    <property type="project" value="UniProtKB-SubCell"/>
</dbReference>
<dbReference type="SUPFAM" id="SSF52540">
    <property type="entry name" value="P-loop containing nucleoside triphosphate hydrolases"/>
    <property type="match status" value="1"/>
</dbReference>
<dbReference type="GO" id="GO:0005524">
    <property type="term" value="F:ATP binding"/>
    <property type="evidence" value="ECO:0007669"/>
    <property type="project" value="UniProtKB-KW"/>
</dbReference>
<dbReference type="GO" id="GO:0016887">
    <property type="term" value="F:ATP hydrolysis activity"/>
    <property type="evidence" value="ECO:0007669"/>
    <property type="project" value="InterPro"/>
</dbReference>
<dbReference type="FunFam" id="3.40.50.300:FF:000589">
    <property type="entry name" value="ABC transporter, ATP-binding subunit"/>
    <property type="match status" value="1"/>
</dbReference>
<keyword evidence="8" id="KW-0472">Membrane</keyword>
<dbReference type="InterPro" id="IPR017871">
    <property type="entry name" value="ABC_transporter-like_CS"/>
</dbReference>
<evidence type="ECO:0000256" key="5">
    <source>
        <dbReference type="ARBA" id="ARBA00022741"/>
    </source>
</evidence>
<dbReference type="InterPro" id="IPR050763">
    <property type="entry name" value="ABC_transporter_ATP-binding"/>
</dbReference>
<keyword evidence="5" id="KW-0547">Nucleotide-binding</keyword>
<gene>
    <name evidence="10" type="ORF">METZ01_LOCUS171576</name>
</gene>
<evidence type="ECO:0000259" key="9">
    <source>
        <dbReference type="PROSITE" id="PS50893"/>
    </source>
</evidence>
<accession>A0A382BYV7</accession>
<dbReference type="Gene3D" id="3.40.50.300">
    <property type="entry name" value="P-loop containing nucleotide triphosphate hydrolases"/>
    <property type="match status" value="1"/>
</dbReference>
<keyword evidence="6" id="KW-0067">ATP-binding</keyword>
<keyword evidence="7" id="KW-1278">Translocase</keyword>
<evidence type="ECO:0000256" key="8">
    <source>
        <dbReference type="ARBA" id="ARBA00023136"/>
    </source>
</evidence>
<dbReference type="Pfam" id="PF00005">
    <property type="entry name" value="ABC_tran"/>
    <property type="match status" value="1"/>
</dbReference>
<evidence type="ECO:0000313" key="10">
    <source>
        <dbReference type="EMBL" id="SVB18722.1"/>
    </source>
</evidence>
<comment type="similarity">
    <text evidence="2">Belongs to the ABC transporter superfamily.</text>
</comment>
<dbReference type="AlphaFoldDB" id="A0A382BYV7"/>
<reference evidence="10" key="1">
    <citation type="submission" date="2018-05" db="EMBL/GenBank/DDBJ databases">
        <authorList>
            <person name="Lanie J.A."/>
            <person name="Ng W.-L."/>
            <person name="Kazmierczak K.M."/>
            <person name="Andrzejewski T.M."/>
            <person name="Davidsen T.M."/>
            <person name="Wayne K.J."/>
            <person name="Tettelin H."/>
            <person name="Glass J.I."/>
            <person name="Rusch D."/>
            <person name="Podicherti R."/>
            <person name="Tsui H.-C.T."/>
            <person name="Winkler M.E."/>
        </authorList>
    </citation>
    <scope>NUCLEOTIDE SEQUENCE</scope>
</reference>
<proteinExistence type="inferred from homology"/>
<dbReference type="InterPro" id="IPR003593">
    <property type="entry name" value="AAA+_ATPase"/>
</dbReference>
<dbReference type="PROSITE" id="PS50893">
    <property type="entry name" value="ABC_TRANSPORTER_2"/>
    <property type="match status" value="1"/>
</dbReference>
<dbReference type="InterPro" id="IPR027417">
    <property type="entry name" value="P-loop_NTPase"/>
</dbReference>
<dbReference type="PANTHER" id="PTHR42711">
    <property type="entry name" value="ABC TRANSPORTER ATP-BINDING PROTEIN"/>
    <property type="match status" value="1"/>
</dbReference>
<dbReference type="PROSITE" id="PS00211">
    <property type="entry name" value="ABC_TRANSPORTER_1"/>
    <property type="match status" value="1"/>
</dbReference>
<name>A0A382BYV7_9ZZZZ</name>
<dbReference type="SMART" id="SM00382">
    <property type="entry name" value="AAA"/>
    <property type="match status" value="1"/>
</dbReference>
<evidence type="ECO:0000256" key="3">
    <source>
        <dbReference type="ARBA" id="ARBA00022448"/>
    </source>
</evidence>
<evidence type="ECO:0000256" key="7">
    <source>
        <dbReference type="ARBA" id="ARBA00022967"/>
    </source>
</evidence>
<dbReference type="PANTHER" id="PTHR42711:SF5">
    <property type="entry name" value="ABC TRANSPORTER ATP-BINDING PROTEIN NATA"/>
    <property type="match status" value="1"/>
</dbReference>
<comment type="subcellular location">
    <subcellularLocation>
        <location evidence="1">Cell membrane</location>
    </subcellularLocation>
</comment>
<organism evidence="10">
    <name type="scientific">marine metagenome</name>
    <dbReference type="NCBI Taxonomy" id="408172"/>
    <lineage>
        <taxon>unclassified sequences</taxon>
        <taxon>metagenomes</taxon>
        <taxon>ecological metagenomes</taxon>
    </lineage>
</organism>
<sequence>MDQQTEIIQVQDLRKSYGDLKAVDGVSFSVSSGEVFGILGPNGAGKTTTVEILEGMRAPDSGRAVVYGIDVQKDPRAVKKVIGIQLQSSAFFDKLNLTEILDVMASLYYREIDALELLRDVALADRSDALFKELSGGQKQRFSVASTLVNDPILLFLDEPTTGLDPQARRHMWDLILRFKSERRTVLLTTHYMEEAAEICDRVAIMDHGKVVALDRPAALVDALLSRGFEKERTETLANLEDVFLDITGRALRDGPAL</sequence>
<evidence type="ECO:0000256" key="2">
    <source>
        <dbReference type="ARBA" id="ARBA00005417"/>
    </source>
</evidence>
<evidence type="ECO:0000256" key="1">
    <source>
        <dbReference type="ARBA" id="ARBA00004236"/>
    </source>
</evidence>